<dbReference type="Gene3D" id="3.40.1190.20">
    <property type="match status" value="1"/>
</dbReference>
<name>A0ABS7YWD6_9FIRM</name>
<proteinExistence type="predicted"/>
<dbReference type="InterPro" id="IPR029056">
    <property type="entry name" value="Ribokinase-like"/>
</dbReference>
<keyword evidence="3" id="KW-1185">Reference proteome</keyword>
<dbReference type="Pfam" id="PF00294">
    <property type="entry name" value="PfkB"/>
    <property type="match status" value="1"/>
</dbReference>
<gene>
    <name evidence="2" type="ORF">LDJ82_03830</name>
</gene>
<feature type="domain" description="Carbohydrate kinase PfkB" evidence="1">
    <location>
        <begin position="27"/>
        <end position="91"/>
    </location>
</feature>
<evidence type="ECO:0000259" key="1">
    <source>
        <dbReference type="Pfam" id="PF00294"/>
    </source>
</evidence>
<dbReference type="InterPro" id="IPR011611">
    <property type="entry name" value="PfkB_dom"/>
</dbReference>
<evidence type="ECO:0000313" key="2">
    <source>
        <dbReference type="EMBL" id="MCA2096040.1"/>
    </source>
</evidence>
<dbReference type="GO" id="GO:0016301">
    <property type="term" value="F:kinase activity"/>
    <property type="evidence" value="ECO:0007669"/>
    <property type="project" value="UniProtKB-KW"/>
</dbReference>
<dbReference type="SUPFAM" id="SSF53613">
    <property type="entry name" value="Ribokinase-like"/>
    <property type="match status" value="1"/>
</dbReference>
<keyword evidence="2" id="KW-0418">Kinase</keyword>
<comment type="caution">
    <text evidence="2">The sequence shown here is derived from an EMBL/GenBank/DDBJ whole genome shotgun (WGS) entry which is preliminary data.</text>
</comment>
<dbReference type="RefSeq" id="WP_225304629.1">
    <property type="nucleotide sequence ID" value="NZ_JAGGLO010000004.1"/>
</dbReference>
<organism evidence="2 3">
    <name type="scientific">Anaerococcus degeneri</name>
    <dbReference type="NCBI Taxonomy" id="361500"/>
    <lineage>
        <taxon>Bacteria</taxon>
        <taxon>Bacillati</taxon>
        <taxon>Bacillota</taxon>
        <taxon>Tissierellia</taxon>
        <taxon>Tissierellales</taxon>
        <taxon>Peptoniphilaceae</taxon>
        <taxon>Anaerococcus</taxon>
    </lineage>
</organism>
<accession>A0ABS7YWD6</accession>
<evidence type="ECO:0000313" key="3">
    <source>
        <dbReference type="Proteomes" id="UP001198374"/>
    </source>
</evidence>
<keyword evidence="2" id="KW-0808">Transferase</keyword>
<protein>
    <submittedName>
        <fullName evidence="2">PfkB family carbohydrate kinase</fullName>
    </submittedName>
</protein>
<dbReference type="EMBL" id="JAIWIY010000001">
    <property type="protein sequence ID" value="MCA2096040.1"/>
    <property type="molecule type" value="Genomic_DNA"/>
</dbReference>
<dbReference type="Proteomes" id="UP001198374">
    <property type="component" value="Unassembled WGS sequence"/>
</dbReference>
<reference evidence="3" key="1">
    <citation type="submission" date="2023-07" db="EMBL/GenBank/DDBJ databases">
        <title>FDA dAtabase for Regulatory Grade micrObial Sequences (FDA-ARGOS): Supporting development and validation of Infectious Disease Dx tests.</title>
        <authorList>
            <person name="Sproer C."/>
            <person name="Gronow S."/>
            <person name="Severitt S."/>
            <person name="Schroder I."/>
            <person name="Tallon L."/>
            <person name="Sadzewicz L."/>
            <person name="Zhao X."/>
            <person name="Boylan J."/>
            <person name="Ott S."/>
            <person name="Bowen H."/>
            <person name="Vavikolanu K."/>
            <person name="Hazen T."/>
            <person name="Aluvathingal J."/>
            <person name="Nadendla S."/>
            <person name="Lowell S."/>
            <person name="Myers T."/>
            <person name="Yan Y."/>
        </authorList>
    </citation>
    <scope>NUCLEOTIDE SEQUENCE [LARGE SCALE GENOMIC DNA]</scope>
    <source>
        <strain evidence="3">FDAARGOS_1538</strain>
    </source>
</reference>
<sequence length="112" mass="12072">MREEFGFDMIASSLRESYSASDNGWSALIYDGKDFHKAPQYDVRIVDRVGGGDSFAAGLITGLLDGKSPADALDFGVAASALKHTIKGDYNHMSREEVEVLVGGDTSGRVQR</sequence>